<dbReference type="Pfam" id="PF01425">
    <property type="entry name" value="Amidase"/>
    <property type="match status" value="1"/>
</dbReference>
<proteinExistence type="predicted"/>
<dbReference type="PANTHER" id="PTHR42678:SF11">
    <property type="entry name" value="AMIDASE FAMILY PROTEIN"/>
    <property type="match status" value="1"/>
</dbReference>
<organism evidence="2 3">
    <name type="scientific">Thelonectria olida</name>
    <dbReference type="NCBI Taxonomy" id="1576542"/>
    <lineage>
        <taxon>Eukaryota</taxon>
        <taxon>Fungi</taxon>
        <taxon>Dikarya</taxon>
        <taxon>Ascomycota</taxon>
        <taxon>Pezizomycotina</taxon>
        <taxon>Sordariomycetes</taxon>
        <taxon>Hypocreomycetidae</taxon>
        <taxon>Hypocreales</taxon>
        <taxon>Nectriaceae</taxon>
        <taxon>Thelonectria</taxon>
    </lineage>
</organism>
<dbReference type="EMBL" id="JAGPYM010000016">
    <property type="protein sequence ID" value="KAH6886353.1"/>
    <property type="molecule type" value="Genomic_DNA"/>
</dbReference>
<sequence>MADISSLNITEASIHQLQHALSTAALTSVDLVSLFLHRIARYDQRGPLLNSVCVLNPDALKEAQASDDYRASGRKPRRLEGIPFTVKDSYRVTRLTVAAGSPAFADLIASEDAAVVKSLRDAGAVLIGKTNMPPMADGGPQRGLYGTSVGPYNPEYLCTGFASGSSHGSGVSTASSFAPIGLGSETVSSGRAPASNNALVGYSPSRGVIPSRGLWPLYPTCDVVAPHTKSVEDMLSLLDVIANEDSESRGDFWRDQTMVSIPSHQEIRPQDYLGLKDPTSLHGKRIAVPKCYIGKKTSSGYFVAFSKTAQALWLQARADLEALGATIVETDFPLVENYMKQLFPGQSANIPGISEEWTKIERCLMIGMAWDDFLRDNKDEKLRTLSQVDPNKINPGYAPMDDPAQFTEASNQVLYSHMVDSVQGRPASLYDLPGCAEALRALEAARKRDLEGWMDDNGYDLVVFPTNGDVGPADAETTRESMEDALRDGVKYSNGNRAMKHLGVPAITVPMGLLADKQMPVGLTFAGKGWSDNSLLSYAYAYENATKRRTSPPHAPILPTDIVTIGESAPWGDTSLDFTLEQKNVRKSRDEEFEFRHVSLSGAFRSADSSVTLKDIQVFTNEEVSPVVRVQGNSWQWHGVLKRPHVKDLYPIPGKVPRDQFLVVVKAKASNGRSTGLLLLED</sequence>
<dbReference type="PANTHER" id="PTHR42678">
    <property type="entry name" value="AMIDASE"/>
    <property type="match status" value="1"/>
</dbReference>
<dbReference type="NCBIfam" id="NF005127">
    <property type="entry name" value="PRK06565.1"/>
    <property type="match status" value="1"/>
</dbReference>
<dbReference type="AlphaFoldDB" id="A0A9P8W0H1"/>
<gene>
    <name evidence="2" type="ORF">B0T10DRAFT_516389</name>
</gene>
<protein>
    <submittedName>
        <fullName evidence="2">Amidase</fullName>
    </submittedName>
</protein>
<reference evidence="2 3" key="1">
    <citation type="journal article" date="2021" name="Nat. Commun.">
        <title>Genetic determinants of endophytism in the Arabidopsis root mycobiome.</title>
        <authorList>
            <person name="Mesny F."/>
            <person name="Miyauchi S."/>
            <person name="Thiergart T."/>
            <person name="Pickel B."/>
            <person name="Atanasova L."/>
            <person name="Karlsson M."/>
            <person name="Huettel B."/>
            <person name="Barry K.W."/>
            <person name="Haridas S."/>
            <person name="Chen C."/>
            <person name="Bauer D."/>
            <person name="Andreopoulos W."/>
            <person name="Pangilinan J."/>
            <person name="LaButti K."/>
            <person name="Riley R."/>
            <person name="Lipzen A."/>
            <person name="Clum A."/>
            <person name="Drula E."/>
            <person name="Henrissat B."/>
            <person name="Kohler A."/>
            <person name="Grigoriev I.V."/>
            <person name="Martin F.M."/>
            <person name="Hacquard S."/>
        </authorList>
    </citation>
    <scope>NUCLEOTIDE SEQUENCE [LARGE SCALE GENOMIC DNA]</scope>
    <source>
        <strain evidence="2 3">MPI-CAGE-CH-0241</strain>
    </source>
</reference>
<accession>A0A9P8W0H1</accession>
<feature type="domain" description="Amidase" evidence="1">
    <location>
        <begin position="30"/>
        <end position="536"/>
    </location>
</feature>
<keyword evidence="3" id="KW-1185">Reference proteome</keyword>
<dbReference type="InterPro" id="IPR036928">
    <property type="entry name" value="AS_sf"/>
</dbReference>
<evidence type="ECO:0000313" key="2">
    <source>
        <dbReference type="EMBL" id="KAH6886353.1"/>
    </source>
</evidence>
<evidence type="ECO:0000313" key="3">
    <source>
        <dbReference type="Proteomes" id="UP000777438"/>
    </source>
</evidence>
<dbReference type="SUPFAM" id="SSF75304">
    <property type="entry name" value="Amidase signature (AS) enzymes"/>
    <property type="match status" value="1"/>
</dbReference>
<dbReference type="InterPro" id="IPR023631">
    <property type="entry name" value="Amidase_dom"/>
</dbReference>
<name>A0A9P8W0H1_9HYPO</name>
<dbReference type="Proteomes" id="UP000777438">
    <property type="component" value="Unassembled WGS sequence"/>
</dbReference>
<evidence type="ECO:0000259" key="1">
    <source>
        <dbReference type="Pfam" id="PF01425"/>
    </source>
</evidence>
<dbReference type="OrthoDB" id="566138at2759"/>
<dbReference type="Gene3D" id="3.90.1300.10">
    <property type="entry name" value="Amidase signature (AS) domain"/>
    <property type="match status" value="1"/>
</dbReference>
<comment type="caution">
    <text evidence="2">The sequence shown here is derived from an EMBL/GenBank/DDBJ whole genome shotgun (WGS) entry which is preliminary data.</text>
</comment>